<comment type="caution">
    <text evidence="1">The sequence shown here is derived from an EMBL/GenBank/DDBJ whole genome shotgun (WGS) entry which is preliminary data.</text>
</comment>
<keyword evidence="2" id="KW-1185">Reference proteome</keyword>
<dbReference type="OrthoDB" id="2756257at2759"/>
<dbReference type="STRING" id="154538.A0A1M2VFZ6"/>
<dbReference type="EMBL" id="MNAD01001304">
    <property type="protein sequence ID" value="OJT06532.1"/>
    <property type="molecule type" value="Genomic_DNA"/>
</dbReference>
<dbReference type="Proteomes" id="UP000184267">
    <property type="component" value="Unassembled WGS sequence"/>
</dbReference>
<proteinExistence type="predicted"/>
<evidence type="ECO:0000313" key="1">
    <source>
        <dbReference type="EMBL" id="OJT06532.1"/>
    </source>
</evidence>
<accession>A0A1M2VFZ6</accession>
<evidence type="ECO:0000313" key="2">
    <source>
        <dbReference type="Proteomes" id="UP000184267"/>
    </source>
</evidence>
<name>A0A1M2VFZ6_TRAPU</name>
<reference evidence="1 2" key="1">
    <citation type="submission" date="2016-10" db="EMBL/GenBank/DDBJ databases">
        <title>Genome sequence of the basidiomycete white-rot fungus Trametes pubescens.</title>
        <authorList>
            <person name="Makela M.R."/>
            <person name="Granchi Z."/>
            <person name="Peng M."/>
            <person name="De Vries R.P."/>
            <person name="Grigoriev I."/>
            <person name="Riley R."/>
            <person name="Hilden K."/>
        </authorList>
    </citation>
    <scope>NUCLEOTIDE SEQUENCE [LARGE SCALE GENOMIC DNA]</scope>
    <source>
        <strain evidence="1 2">FBCC735</strain>
    </source>
</reference>
<protein>
    <submittedName>
        <fullName evidence="1">Uncharacterized protein</fullName>
    </submittedName>
</protein>
<gene>
    <name evidence="1" type="ORF">TRAPUB_2609</name>
</gene>
<sequence length="276" mass="30536">MEWVEQSLQRPDLLSDDQHNVEEVRRWHFGQSKLVEHCLTQPGAEMLAHVGTTATTRDLLAMADAFDGPGSPVNFWGMSYGSLVGTQLLRNITNTNLKYLFEGIARHSDHQAKLPNITDIADFLAMISSMTDESLGLGVMPIFCGDKLLDHNATATQQDANTVVQALARDRARAPALASDAFPALHYLCHLWPVRAAERYPGTNDTAAFDTFRPGPAHPHVQITNQQYSLTSLRVWVHLEHLEHWHSEGLSGPRSVSQVSFGVRSAQTHHVSAACD</sequence>
<dbReference type="AlphaFoldDB" id="A0A1M2VFZ6"/>
<organism evidence="1 2">
    <name type="scientific">Trametes pubescens</name>
    <name type="common">White-rot fungus</name>
    <dbReference type="NCBI Taxonomy" id="154538"/>
    <lineage>
        <taxon>Eukaryota</taxon>
        <taxon>Fungi</taxon>
        <taxon>Dikarya</taxon>
        <taxon>Basidiomycota</taxon>
        <taxon>Agaricomycotina</taxon>
        <taxon>Agaricomycetes</taxon>
        <taxon>Polyporales</taxon>
        <taxon>Polyporaceae</taxon>
        <taxon>Trametes</taxon>
    </lineage>
</organism>